<comment type="subcellular location">
    <subcellularLocation>
        <location evidence="1">Membrane</location>
    </subcellularLocation>
</comment>
<evidence type="ECO:0000256" key="2">
    <source>
        <dbReference type="ARBA" id="ARBA00022692"/>
    </source>
</evidence>
<gene>
    <name evidence="8" type="primary">HAVCR1</name>
</gene>
<keyword evidence="5" id="KW-1133">Transmembrane helix</keyword>
<feature type="signal peptide" evidence="6">
    <location>
        <begin position="1"/>
        <end position="23"/>
    </location>
</feature>
<dbReference type="AlphaFoldDB" id="A0AAY5L1V6"/>
<evidence type="ECO:0000256" key="6">
    <source>
        <dbReference type="SAM" id="SignalP"/>
    </source>
</evidence>
<dbReference type="InterPro" id="IPR036179">
    <property type="entry name" value="Ig-like_dom_sf"/>
</dbReference>
<dbReference type="SMART" id="SM00409">
    <property type="entry name" value="IG"/>
    <property type="match status" value="1"/>
</dbReference>
<keyword evidence="3 5" id="KW-0472">Membrane</keyword>
<feature type="compositionally biased region" description="Polar residues" evidence="4">
    <location>
        <begin position="233"/>
        <end position="242"/>
    </location>
</feature>
<evidence type="ECO:0000313" key="9">
    <source>
        <dbReference type="Proteomes" id="UP000265140"/>
    </source>
</evidence>
<dbReference type="InterPro" id="IPR013106">
    <property type="entry name" value="Ig_V-set"/>
</dbReference>
<protein>
    <recommendedName>
        <fullName evidence="7">Immunoglobulin domain-containing protein</fullName>
    </recommendedName>
</protein>
<proteinExistence type="predicted"/>
<dbReference type="GO" id="GO:0004888">
    <property type="term" value="F:transmembrane signaling receptor activity"/>
    <property type="evidence" value="ECO:0007669"/>
    <property type="project" value="TreeGrafter"/>
</dbReference>
<dbReference type="PANTHER" id="PTHR11860:SF87">
    <property type="entry name" value="CMRF35-LIKE MOLECULE 8"/>
    <property type="match status" value="1"/>
</dbReference>
<dbReference type="PANTHER" id="PTHR11860">
    <property type="entry name" value="POLYMERIC-IMMUNOGLOBULIN RECEPTOR"/>
    <property type="match status" value="1"/>
</dbReference>
<feature type="transmembrane region" description="Helical" evidence="5">
    <location>
        <begin position="167"/>
        <end position="194"/>
    </location>
</feature>
<dbReference type="GeneTree" id="ENSGT01100000263603"/>
<evidence type="ECO:0000256" key="5">
    <source>
        <dbReference type="SAM" id="Phobius"/>
    </source>
</evidence>
<evidence type="ECO:0000256" key="1">
    <source>
        <dbReference type="ARBA" id="ARBA00004370"/>
    </source>
</evidence>
<feature type="region of interest" description="Disordered" evidence="4">
    <location>
        <begin position="202"/>
        <end position="242"/>
    </location>
</feature>
<reference evidence="8" key="2">
    <citation type="submission" date="2025-08" db="UniProtKB">
        <authorList>
            <consortium name="Ensembl"/>
        </authorList>
    </citation>
    <scope>IDENTIFICATION</scope>
</reference>
<dbReference type="Ensembl" id="ENSELUT00000101778.1">
    <property type="protein sequence ID" value="ENSELUP00000095104.1"/>
    <property type="gene ID" value="ENSELUG00000044624.1"/>
</dbReference>
<dbReference type="InterPro" id="IPR003599">
    <property type="entry name" value="Ig_sub"/>
</dbReference>
<feature type="chain" id="PRO_5044188687" description="Immunoglobulin domain-containing protein" evidence="6">
    <location>
        <begin position="24"/>
        <end position="242"/>
    </location>
</feature>
<feature type="domain" description="Immunoglobulin" evidence="7">
    <location>
        <begin position="22"/>
        <end position="120"/>
    </location>
</feature>
<dbReference type="InterPro" id="IPR050671">
    <property type="entry name" value="CD300_family_receptors"/>
</dbReference>
<dbReference type="Pfam" id="PF07686">
    <property type="entry name" value="V-set"/>
    <property type="match status" value="1"/>
</dbReference>
<name>A0AAY5L1V6_ESOLU</name>
<sequence>MKILQVVSFCLILALWIEKEAFGKMTGIVGGKVHIKCSHTLGWTNKKYFCKDTCTGQNILVQTLRSKNYIERGRYGLHDFRNGVFTVTIKDLKKSDSGTYWCGVERVGFDAYQEVHLTITDAPSTTLSPVTSRPHVSSTPPHISGTFPKLFTTFPTFEIIPELTTSLITGLMLCTSVVLVVMVTVIGVVLLRFYRQRRRIKRPTPPQPVYNNTNTASSGKERGSRRPTPPQPVYSNTNTASS</sequence>
<evidence type="ECO:0000256" key="4">
    <source>
        <dbReference type="SAM" id="MobiDB-lite"/>
    </source>
</evidence>
<organism evidence="8 9">
    <name type="scientific">Esox lucius</name>
    <name type="common">Northern pike</name>
    <dbReference type="NCBI Taxonomy" id="8010"/>
    <lineage>
        <taxon>Eukaryota</taxon>
        <taxon>Metazoa</taxon>
        <taxon>Chordata</taxon>
        <taxon>Craniata</taxon>
        <taxon>Vertebrata</taxon>
        <taxon>Euteleostomi</taxon>
        <taxon>Actinopterygii</taxon>
        <taxon>Neopterygii</taxon>
        <taxon>Teleostei</taxon>
        <taxon>Protacanthopterygii</taxon>
        <taxon>Esociformes</taxon>
        <taxon>Esocidae</taxon>
        <taxon>Esox</taxon>
    </lineage>
</organism>
<feature type="compositionally biased region" description="Polar residues" evidence="4">
    <location>
        <begin position="209"/>
        <end position="218"/>
    </location>
</feature>
<dbReference type="InterPro" id="IPR013783">
    <property type="entry name" value="Ig-like_fold"/>
</dbReference>
<evidence type="ECO:0000313" key="8">
    <source>
        <dbReference type="Ensembl" id="ENSELUP00000095104.1"/>
    </source>
</evidence>
<keyword evidence="6" id="KW-0732">Signal</keyword>
<reference evidence="8" key="3">
    <citation type="submission" date="2025-09" db="UniProtKB">
        <authorList>
            <consortium name="Ensembl"/>
        </authorList>
    </citation>
    <scope>IDENTIFICATION</scope>
</reference>
<keyword evidence="2 5" id="KW-0812">Transmembrane</keyword>
<reference evidence="8 9" key="1">
    <citation type="submission" date="2020-02" db="EMBL/GenBank/DDBJ databases">
        <title>Esox lucius (northern pike) genome, fEsoLuc1, primary haplotype.</title>
        <authorList>
            <person name="Myers G."/>
            <person name="Karagic N."/>
            <person name="Meyer A."/>
            <person name="Pippel M."/>
            <person name="Reichard M."/>
            <person name="Winkler S."/>
            <person name="Tracey A."/>
            <person name="Sims Y."/>
            <person name="Howe K."/>
            <person name="Rhie A."/>
            <person name="Formenti G."/>
            <person name="Durbin R."/>
            <person name="Fedrigo O."/>
            <person name="Jarvis E.D."/>
        </authorList>
    </citation>
    <scope>NUCLEOTIDE SEQUENCE [LARGE SCALE GENOMIC DNA]</scope>
</reference>
<evidence type="ECO:0000256" key="3">
    <source>
        <dbReference type="ARBA" id="ARBA00023136"/>
    </source>
</evidence>
<evidence type="ECO:0000259" key="7">
    <source>
        <dbReference type="SMART" id="SM00409"/>
    </source>
</evidence>
<dbReference type="Gene3D" id="2.60.40.10">
    <property type="entry name" value="Immunoglobulins"/>
    <property type="match status" value="1"/>
</dbReference>
<dbReference type="Proteomes" id="UP000265140">
    <property type="component" value="Chromosome 9"/>
</dbReference>
<accession>A0AAY5L1V6</accession>
<dbReference type="SUPFAM" id="SSF48726">
    <property type="entry name" value="Immunoglobulin"/>
    <property type="match status" value="1"/>
</dbReference>
<dbReference type="GO" id="GO:0005886">
    <property type="term" value="C:plasma membrane"/>
    <property type="evidence" value="ECO:0007669"/>
    <property type="project" value="TreeGrafter"/>
</dbReference>
<keyword evidence="9" id="KW-1185">Reference proteome</keyword>